<dbReference type="InterPro" id="IPR000524">
    <property type="entry name" value="Tscrpt_reg_HTH_GntR"/>
</dbReference>
<dbReference type="CDD" id="cd07377">
    <property type="entry name" value="WHTH_GntR"/>
    <property type="match status" value="1"/>
</dbReference>
<dbReference type="EMBL" id="BIMR01000069">
    <property type="protein sequence ID" value="GCE76082.1"/>
    <property type="molecule type" value="Genomic_DNA"/>
</dbReference>
<name>A0A402DPK2_9CELL</name>
<feature type="compositionally biased region" description="Acidic residues" evidence="4">
    <location>
        <begin position="219"/>
        <end position="229"/>
    </location>
</feature>
<dbReference type="AlphaFoldDB" id="A0A402DPK2"/>
<dbReference type="Gene3D" id="1.20.120.530">
    <property type="entry name" value="GntR ligand-binding domain-like"/>
    <property type="match status" value="1"/>
</dbReference>
<keyword evidence="7" id="KW-1185">Reference proteome</keyword>
<dbReference type="InterPro" id="IPR011711">
    <property type="entry name" value="GntR_C"/>
</dbReference>
<dbReference type="OrthoDB" id="7989071at2"/>
<evidence type="ECO:0000256" key="2">
    <source>
        <dbReference type="ARBA" id="ARBA00023125"/>
    </source>
</evidence>
<dbReference type="InterPro" id="IPR036388">
    <property type="entry name" value="WH-like_DNA-bd_sf"/>
</dbReference>
<dbReference type="Gene3D" id="1.10.10.10">
    <property type="entry name" value="Winged helix-like DNA-binding domain superfamily/Winged helix DNA-binding domain"/>
    <property type="match status" value="1"/>
</dbReference>
<gene>
    <name evidence="6" type="primary">pdhR</name>
    <name evidence="6" type="ORF">CBZ_11380</name>
</gene>
<keyword evidence="3" id="KW-0804">Transcription</keyword>
<dbReference type="PANTHER" id="PTHR43537:SF5">
    <property type="entry name" value="UXU OPERON TRANSCRIPTIONAL REGULATOR"/>
    <property type="match status" value="1"/>
</dbReference>
<dbReference type="GO" id="GO:0003677">
    <property type="term" value="F:DNA binding"/>
    <property type="evidence" value="ECO:0007669"/>
    <property type="project" value="UniProtKB-KW"/>
</dbReference>
<dbReference type="PANTHER" id="PTHR43537">
    <property type="entry name" value="TRANSCRIPTIONAL REGULATOR, GNTR FAMILY"/>
    <property type="match status" value="1"/>
</dbReference>
<dbReference type="SMART" id="SM00345">
    <property type="entry name" value="HTH_GNTR"/>
    <property type="match status" value="1"/>
</dbReference>
<dbReference type="SUPFAM" id="SSF48008">
    <property type="entry name" value="GntR ligand-binding domain-like"/>
    <property type="match status" value="1"/>
</dbReference>
<dbReference type="PRINTS" id="PR00035">
    <property type="entry name" value="HTHGNTR"/>
</dbReference>
<evidence type="ECO:0000256" key="4">
    <source>
        <dbReference type="SAM" id="MobiDB-lite"/>
    </source>
</evidence>
<keyword evidence="1" id="KW-0805">Transcription regulation</keyword>
<dbReference type="Proteomes" id="UP000289954">
    <property type="component" value="Unassembled WGS sequence"/>
</dbReference>
<evidence type="ECO:0000313" key="7">
    <source>
        <dbReference type="Proteomes" id="UP000289954"/>
    </source>
</evidence>
<dbReference type="Pfam" id="PF00392">
    <property type="entry name" value="GntR"/>
    <property type="match status" value="1"/>
</dbReference>
<protein>
    <submittedName>
        <fullName evidence="6">GntR family transcriptional regulator</fullName>
    </submittedName>
</protein>
<evidence type="ECO:0000256" key="1">
    <source>
        <dbReference type="ARBA" id="ARBA00023015"/>
    </source>
</evidence>
<dbReference type="InterPro" id="IPR008920">
    <property type="entry name" value="TF_FadR/GntR_C"/>
</dbReference>
<dbReference type="GO" id="GO:0003700">
    <property type="term" value="F:DNA-binding transcription factor activity"/>
    <property type="evidence" value="ECO:0007669"/>
    <property type="project" value="InterPro"/>
</dbReference>
<feature type="compositionally biased region" description="Basic and acidic residues" evidence="4">
    <location>
        <begin position="230"/>
        <end position="241"/>
    </location>
</feature>
<comment type="caution">
    <text evidence="6">The sequence shown here is derived from an EMBL/GenBank/DDBJ whole genome shotgun (WGS) entry which is preliminary data.</text>
</comment>
<organism evidence="6 7">
    <name type="scientific">Cellulomonas biazotea</name>
    <dbReference type="NCBI Taxonomy" id="1709"/>
    <lineage>
        <taxon>Bacteria</taxon>
        <taxon>Bacillati</taxon>
        <taxon>Actinomycetota</taxon>
        <taxon>Actinomycetes</taxon>
        <taxon>Micrococcales</taxon>
        <taxon>Cellulomonadaceae</taxon>
        <taxon>Cellulomonas</taxon>
    </lineage>
</organism>
<dbReference type="SUPFAM" id="SSF46785">
    <property type="entry name" value="Winged helix' DNA-binding domain"/>
    <property type="match status" value="1"/>
</dbReference>
<evidence type="ECO:0000256" key="3">
    <source>
        <dbReference type="ARBA" id="ARBA00023163"/>
    </source>
</evidence>
<dbReference type="SMART" id="SM00895">
    <property type="entry name" value="FCD"/>
    <property type="match status" value="1"/>
</dbReference>
<dbReference type="RefSeq" id="WP_130780687.1">
    <property type="nucleotide sequence ID" value="NZ_BIMR01000069.1"/>
</dbReference>
<sequence>MSRSEDVVDGIKQMILDGLLGPGDRLPAEKDLAGTLGVSRGSLREGVRALGTLGILDSRHGDGTYVTTLDPARLLAPVSFVADLQHDAEFHAVRRLLETEAAGLAALRIDETDVQAARAALAEAACAISVVPVDHERLADADVAFHSVIARASGNSVLAALIDGIAGRTSRRRIRASEHDDGLEDRTFVEHEAILAALVARDPDRARLRMATHLLGLEDAESAADAGEDGDARVGDPRVGDGDEVVEVGAPS</sequence>
<dbReference type="InterPro" id="IPR036390">
    <property type="entry name" value="WH_DNA-bd_sf"/>
</dbReference>
<accession>A0A402DPK2</accession>
<dbReference type="PROSITE" id="PS50949">
    <property type="entry name" value="HTH_GNTR"/>
    <property type="match status" value="1"/>
</dbReference>
<proteinExistence type="predicted"/>
<dbReference type="Pfam" id="PF07729">
    <property type="entry name" value="FCD"/>
    <property type="match status" value="1"/>
</dbReference>
<reference evidence="6 7" key="1">
    <citation type="submission" date="2019-01" db="EMBL/GenBank/DDBJ databases">
        <title>Draft genome sequence of Cellulomonas takizawaensis strain TKZ-21.</title>
        <authorList>
            <person name="Yamamura H."/>
            <person name="Hayashi T."/>
            <person name="Hamada M."/>
            <person name="Serisawa Y."/>
            <person name="Matsuyama K."/>
            <person name="Nakagawa Y."/>
            <person name="Otoguro M."/>
            <person name="Yanagida F."/>
            <person name="Hayakawa M."/>
        </authorList>
    </citation>
    <scope>NUCLEOTIDE SEQUENCE [LARGE SCALE GENOMIC DNA]</scope>
    <source>
        <strain evidence="6 7">NBRC12680</strain>
    </source>
</reference>
<feature type="domain" description="HTH gntR-type" evidence="5">
    <location>
        <begin position="1"/>
        <end position="69"/>
    </location>
</feature>
<feature type="region of interest" description="Disordered" evidence="4">
    <location>
        <begin position="219"/>
        <end position="252"/>
    </location>
</feature>
<evidence type="ECO:0000259" key="5">
    <source>
        <dbReference type="PROSITE" id="PS50949"/>
    </source>
</evidence>
<keyword evidence="2" id="KW-0238">DNA-binding</keyword>
<evidence type="ECO:0000313" key="6">
    <source>
        <dbReference type="EMBL" id="GCE76082.1"/>
    </source>
</evidence>